<keyword evidence="1" id="KW-0812">Transmembrane</keyword>
<organism evidence="2 3">
    <name type="scientific">Loktanella fryxellensis</name>
    <dbReference type="NCBI Taxonomy" id="245187"/>
    <lineage>
        <taxon>Bacteria</taxon>
        <taxon>Pseudomonadati</taxon>
        <taxon>Pseudomonadota</taxon>
        <taxon>Alphaproteobacteria</taxon>
        <taxon>Rhodobacterales</taxon>
        <taxon>Roseobacteraceae</taxon>
        <taxon>Loktanella</taxon>
    </lineage>
</organism>
<evidence type="ECO:0000313" key="2">
    <source>
        <dbReference type="EMBL" id="SEN66719.1"/>
    </source>
</evidence>
<reference evidence="2 3" key="1">
    <citation type="submission" date="2016-10" db="EMBL/GenBank/DDBJ databases">
        <authorList>
            <person name="de Groot N.N."/>
        </authorList>
    </citation>
    <scope>NUCLEOTIDE SEQUENCE [LARGE SCALE GENOMIC DNA]</scope>
    <source>
        <strain evidence="2 3">DSM 16213</strain>
    </source>
</reference>
<dbReference type="OrthoDB" id="2955631at2"/>
<feature type="transmembrane region" description="Helical" evidence="1">
    <location>
        <begin position="133"/>
        <end position="154"/>
    </location>
</feature>
<protein>
    <submittedName>
        <fullName evidence="2">Uncharacterized membrane protein</fullName>
    </submittedName>
</protein>
<dbReference type="EMBL" id="FOCI01000025">
    <property type="protein sequence ID" value="SEN66719.1"/>
    <property type="molecule type" value="Genomic_DNA"/>
</dbReference>
<gene>
    <name evidence="2" type="ORF">SAMN04488003_12526</name>
</gene>
<keyword evidence="1" id="KW-1133">Transmembrane helix</keyword>
<dbReference type="AlphaFoldDB" id="A0A1H8IEP6"/>
<proteinExistence type="predicted"/>
<dbReference type="Pfam" id="PF10011">
    <property type="entry name" value="DUF2254"/>
    <property type="match status" value="1"/>
</dbReference>
<name>A0A1H8IEP6_9RHOB</name>
<sequence length="432" mass="45847">MLSSFRYRVRRIMSHIWAPITAYGLLGLFTAIAARTFRSAIPDAWVFKIGADSIDSLLNILASSMLAVTTFSVSIMITAFTNASGSATPRASLLLKADSTAQRVLASFIGAFIFSLVGIISLQIGVYGEGGRVILFAATIFVLALIVVNLVRWIGHLTDFGRLADTVDRVETAAKGAMKERLRNPWMGARPLADRTPPAGAVPIRAQSVGHIQFINLQDLNARAEKAGCTVMIAVTPGTFVDAQADLAHVVGGPVGPDFDDLLAGLHACFEIGMTRSFDQDPRFGMITLSEIASRALSPAVNDPGTAIDVIRRVTRVLSLWDTAAAPQVTYPHLAITGLQASDMMRDAFAAPARDGAALYEVQVALQRSLLALARLDPLIFAAAADDQAARAMVHARGAMAIDADLTHLQAIADQTAALVPGDGGDVLSSRT</sequence>
<dbReference type="STRING" id="245187.SAMN04488003_12526"/>
<feature type="transmembrane region" description="Helical" evidence="1">
    <location>
        <begin position="57"/>
        <end position="83"/>
    </location>
</feature>
<dbReference type="InterPro" id="IPR018723">
    <property type="entry name" value="DUF2254_membrane"/>
</dbReference>
<evidence type="ECO:0000256" key="1">
    <source>
        <dbReference type="SAM" id="Phobius"/>
    </source>
</evidence>
<feature type="transmembrane region" description="Helical" evidence="1">
    <location>
        <begin position="12"/>
        <end position="37"/>
    </location>
</feature>
<dbReference type="Proteomes" id="UP000199585">
    <property type="component" value="Unassembled WGS sequence"/>
</dbReference>
<feature type="transmembrane region" description="Helical" evidence="1">
    <location>
        <begin position="104"/>
        <end position="127"/>
    </location>
</feature>
<keyword evidence="3" id="KW-1185">Reference proteome</keyword>
<keyword evidence="1" id="KW-0472">Membrane</keyword>
<evidence type="ECO:0000313" key="3">
    <source>
        <dbReference type="Proteomes" id="UP000199585"/>
    </source>
</evidence>
<accession>A0A1H8IEP6</accession>